<dbReference type="Gene3D" id="3.10.129.110">
    <property type="entry name" value="Polyketide synthase dehydratase"/>
    <property type="match status" value="1"/>
</dbReference>
<dbReference type="InterPro" id="IPR049900">
    <property type="entry name" value="PKS_mFAS_DH"/>
</dbReference>
<evidence type="ECO:0000256" key="2">
    <source>
        <dbReference type="ARBA" id="ARBA00004792"/>
    </source>
</evidence>
<evidence type="ECO:0000256" key="6">
    <source>
        <dbReference type="ARBA" id="ARBA00023194"/>
    </source>
</evidence>
<dbReference type="InterPro" id="IPR049552">
    <property type="entry name" value="PKS_DH_N"/>
</dbReference>
<name>A0A5N8WSR2_9ACTN</name>
<evidence type="ECO:0000313" key="14">
    <source>
        <dbReference type="Proteomes" id="UP000373149"/>
    </source>
</evidence>
<dbReference type="SMART" id="SM00827">
    <property type="entry name" value="PKS_AT"/>
    <property type="match status" value="1"/>
</dbReference>
<dbReference type="InterPro" id="IPR020807">
    <property type="entry name" value="PKS_DH"/>
</dbReference>
<gene>
    <name evidence="13" type="ORF">FPZ41_18365</name>
</gene>
<comment type="caution">
    <text evidence="9">Lacks conserved residue(s) required for the propagation of feature annotation.</text>
</comment>
<dbReference type="GO" id="GO:0004315">
    <property type="term" value="F:3-oxoacyl-[acyl-carrier-protein] synthase activity"/>
    <property type="evidence" value="ECO:0007669"/>
    <property type="project" value="InterPro"/>
</dbReference>
<dbReference type="AlphaFoldDB" id="A0A5N8WSR2"/>
<dbReference type="Pfam" id="PF08990">
    <property type="entry name" value="Docking"/>
    <property type="match status" value="1"/>
</dbReference>
<dbReference type="Gene3D" id="3.40.47.10">
    <property type="match status" value="1"/>
</dbReference>
<sequence length="1018" mass="106552">MNTPNPYVEALRTSLKENERLRRHNQQLISAAVEPIAVVGMGCRYPGGVASPEDLWELVVDGRDAIGPFPTDRGWDLARLTGDGPGRSRAREGGFLDAMTEFDPAFFGIAPREALAMDPQQRLLLETAWEALERAGIAPTALRGSRTGVFAGTTIQDYGKVVAAARENMDVYATTGHAAGVISGRISYVLGLEGPAVTVDTGCSSSLVALHWAVQSLRTGESALALACGATVMCTPGTFVSFTAQGGLASDGRCKPFSAAADGVGWSEGAGVLVLERLSDARRSGHPVLAVVRGTALNQDGASNGISAPNGPAQQRVIRAALDNAGLTPDQIDAVEAHGTGTTLGDPIEAQALLAAYGQNRERPLLLGSVKSNIGHTQGAAGVAGVIKTVMALRAGLLPRSLHTQEPTPDVDWTAGSVRLLTANTPWPHTDAPRRAGVSSFGISGTNAHVVLEQAPPAEEPDVTPTPALTPWPVSARTATGLDTQLHRVTAAASGLAAPDVGHSLATGRGHLEHRAVLLPHEDGPRELARGTATEGGLAILFTGQGSQRLGMGRELYDRFPAFAEALDELLGHLDPALRDVMWGGDEAALNRTEHTQPALFAVETALYRLAESLGVRSGFVAGHSIGEITAAHVAGVLSVEDACALVTARGRLMQALPEGGAMVAVAASEDAVRPLLGDDVALAAVNGPASVVMSGAEDAVLAAADRLRDAGHRTHRLAVSHAFHSPLMTPVLDDFRAVVAGLTFHDPRLPVVSTVTGRTATARELRDPDHWTRQTVATVRFADAVRTLAAQGVRAHLELGPDGVLSALVEETLADPETVAVPLLRADRPEELSLITGLARLHTASAAGTVDWAALYQDTGARRVDLPTTAFERQPYWPTGTGRVRDATGLGLGASGHPLLAATVDLADGEGVVLTGRLTPARQPWLADHVVHGRVLLPGTAFLELALRAGDEVGCERVHDLTLTAPLDIAEREAIQLQVRVGPPAADGRRPVSVHSRPDTAEPRAEWTVHASGRLDT</sequence>
<dbReference type="InterPro" id="IPR050091">
    <property type="entry name" value="PKS_NRPS_Biosynth_Enz"/>
</dbReference>
<feature type="domain" description="Ketosynthase family 3 (KS3)" evidence="11">
    <location>
        <begin position="33"/>
        <end position="454"/>
    </location>
</feature>
<dbReference type="InterPro" id="IPR014031">
    <property type="entry name" value="Ketoacyl_synth_C"/>
</dbReference>
<evidence type="ECO:0000256" key="7">
    <source>
        <dbReference type="ARBA" id="ARBA00023268"/>
    </source>
</evidence>
<dbReference type="Pfam" id="PF00109">
    <property type="entry name" value="ketoacyl-synt"/>
    <property type="match status" value="1"/>
</dbReference>
<dbReference type="PROSITE" id="PS00606">
    <property type="entry name" value="KS3_1"/>
    <property type="match status" value="1"/>
</dbReference>
<dbReference type="InterPro" id="IPR014030">
    <property type="entry name" value="Ketoacyl_synth_N"/>
</dbReference>
<dbReference type="SMART" id="SM00826">
    <property type="entry name" value="PKS_DH"/>
    <property type="match status" value="1"/>
</dbReference>
<evidence type="ECO:0000259" key="12">
    <source>
        <dbReference type="PROSITE" id="PS52019"/>
    </source>
</evidence>
<keyword evidence="8" id="KW-0012">Acyltransferase</keyword>
<dbReference type="GO" id="GO:0031177">
    <property type="term" value="F:phosphopantetheine binding"/>
    <property type="evidence" value="ECO:0007669"/>
    <property type="project" value="UniProtKB-ARBA"/>
</dbReference>
<dbReference type="SUPFAM" id="SSF55048">
    <property type="entry name" value="Probable ACP-binding domain of malonyl-CoA ACP transacylase"/>
    <property type="match status" value="1"/>
</dbReference>
<feature type="non-terminal residue" evidence="13">
    <location>
        <position position="1018"/>
    </location>
</feature>
<dbReference type="PANTHER" id="PTHR43775">
    <property type="entry name" value="FATTY ACID SYNTHASE"/>
    <property type="match status" value="1"/>
</dbReference>
<evidence type="ECO:0000259" key="11">
    <source>
        <dbReference type="PROSITE" id="PS52004"/>
    </source>
</evidence>
<dbReference type="PROSITE" id="PS52019">
    <property type="entry name" value="PKS_MFAS_DH"/>
    <property type="match status" value="1"/>
</dbReference>
<dbReference type="Pfam" id="PF21089">
    <property type="entry name" value="PKS_DH_N"/>
    <property type="match status" value="1"/>
</dbReference>
<dbReference type="SUPFAM" id="SSF53901">
    <property type="entry name" value="Thiolase-like"/>
    <property type="match status" value="1"/>
</dbReference>
<accession>A0A5N8WSR2</accession>
<organism evidence="13 14">
    <name type="scientific">Streptomyces acidicola</name>
    <dbReference type="NCBI Taxonomy" id="2596892"/>
    <lineage>
        <taxon>Bacteria</taxon>
        <taxon>Bacillati</taxon>
        <taxon>Actinomycetota</taxon>
        <taxon>Actinomycetes</taxon>
        <taxon>Kitasatosporales</taxon>
        <taxon>Streptomycetaceae</taxon>
        <taxon>Streptomyces</taxon>
    </lineage>
</organism>
<feature type="domain" description="PKS/mFAS DH" evidence="12">
    <location>
        <begin position="898"/>
        <end position="1018"/>
    </location>
</feature>
<keyword evidence="4" id="KW-0597">Phosphoprotein</keyword>
<comment type="pathway">
    <text evidence="2">Antibiotic biosynthesis.</text>
</comment>
<dbReference type="SMART" id="SM00825">
    <property type="entry name" value="PKS_KS"/>
    <property type="match status" value="1"/>
</dbReference>
<dbReference type="InterPro" id="IPR016036">
    <property type="entry name" value="Malonyl_transacylase_ACP-bd"/>
</dbReference>
<evidence type="ECO:0000313" key="13">
    <source>
        <dbReference type="EMBL" id="MPY50433.1"/>
    </source>
</evidence>
<evidence type="ECO:0000256" key="9">
    <source>
        <dbReference type="PROSITE-ProRule" id="PRU01363"/>
    </source>
</evidence>
<reference evidence="13 14" key="1">
    <citation type="submission" date="2019-09" db="EMBL/GenBank/DDBJ databases">
        <authorList>
            <person name="Duangmal K."/>
            <person name="Teo W.F.A."/>
            <person name="Lipun K."/>
        </authorList>
    </citation>
    <scope>NUCLEOTIDE SEQUENCE [LARGE SCALE GENOMIC DNA]</scope>
    <source>
        <strain evidence="13 14">K1PN6</strain>
    </source>
</reference>
<keyword evidence="5" id="KW-0808">Transferase</keyword>
<dbReference type="InterPro" id="IPR020841">
    <property type="entry name" value="PKS_Beta-ketoAc_synthase_dom"/>
</dbReference>
<evidence type="ECO:0000256" key="3">
    <source>
        <dbReference type="ARBA" id="ARBA00022450"/>
    </source>
</evidence>
<dbReference type="InterPro" id="IPR016039">
    <property type="entry name" value="Thiolase-like"/>
</dbReference>
<dbReference type="InterPro" id="IPR015083">
    <property type="entry name" value="NorB/c/GfsB-D-like_docking"/>
</dbReference>
<evidence type="ECO:0000256" key="10">
    <source>
        <dbReference type="SAM" id="MobiDB-lite"/>
    </source>
</evidence>
<feature type="compositionally biased region" description="Basic and acidic residues" evidence="10">
    <location>
        <begin position="997"/>
        <end position="1018"/>
    </location>
</feature>
<protein>
    <submittedName>
        <fullName evidence="13">Type I polyketide synthase</fullName>
    </submittedName>
</protein>
<keyword evidence="7" id="KW-0511">Multifunctional enzyme</keyword>
<dbReference type="Pfam" id="PF16197">
    <property type="entry name" value="KAsynt_C_assoc"/>
    <property type="match status" value="1"/>
</dbReference>
<dbReference type="RefSeq" id="WP_152863971.1">
    <property type="nucleotide sequence ID" value="NZ_VMNX01000062.1"/>
</dbReference>
<dbReference type="GO" id="GO:0004312">
    <property type="term" value="F:fatty acid synthase activity"/>
    <property type="evidence" value="ECO:0007669"/>
    <property type="project" value="TreeGrafter"/>
</dbReference>
<keyword evidence="14" id="KW-1185">Reference proteome</keyword>
<dbReference type="CDD" id="cd00833">
    <property type="entry name" value="PKS"/>
    <property type="match status" value="1"/>
</dbReference>
<dbReference type="SUPFAM" id="SSF52151">
    <property type="entry name" value="FabD/lysophospholipase-like"/>
    <property type="match status" value="1"/>
</dbReference>
<evidence type="ECO:0000256" key="4">
    <source>
        <dbReference type="ARBA" id="ARBA00022553"/>
    </source>
</evidence>
<dbReference type="GO" id="GO:0006633">
    <property type="term" value="P:fatty acid biosynthetic process"/>
    <property type="evidence" value="ECO:0007669"/>
    <property type="project" value="InterPro"/>
</dbReference>
<dbReference type="Proteomes" id="UP000373149">
    <property type="component" value="Unassembled WGS sequence"/>
</dbReference>
<dbReference type="Pfam" id="PF00698">
    <property type="entry name" value="Acyl_transf_1"/>
    <property type="match status" value="1"/>
</dbReference>
<dbReference type="PROSITE" id="PS52004">
    <property type="entry name" value="KS3_2"/>
    <property type="match status" value="1"/>
</dbReference>
<dbReference type="InterPro" id="IPR032821">
    <property type="entry name" value="PKS_assoc"/>
</dbReference>
<dbReference type="InterPro" id="IPR018201">
    <property type="entry name" value="Ketoacyl_synth_AS"/>
</dbReference>
<dbReference type="Pfam" id="PF02801">
    <property type="entry name" value="Ketoacyl-synt_C"/>
    <property type="match status" value="1"/>
</dbReference>
<evidence type="ECO:0000256" key="1">
    <source>
        <dbReference type="ARBA" id="ARBA00001957"/>
    </source>
</evidence>
<dbReference type="Gene3D" id="3.30.70.3290">
    <property type="match status" value="1"/>
</dbReference>
<dbReference type="InterPro" id="IPR016035">
    <property type="entry name" value="Acyl_Trfase/lysoPLipase"/>
</dbReference>
<keyword evidence="6" id="KW-0045">Antibiotic biosynthesis</keyword>
<dbReference type="InterPro" id="IPR042104">
    <property type="entry name" value="PKS_dehydratase_sf"/>
</dbReference>
<dbReference type="Gene3D" id="3.40.366.10">
    <property type="entry name" value="Malonyl-Coenzyme A Acyl Carrier Protein, domain 2"/>
    <property type="match status" value="1"/>
</dbReference>
<evidence type="ECO:0000256" key="5">
    <source>
        <dbReference type="ARBA" id="ARBA00022679"/>
    </source>
</evidence>
<dbReference type="EMBL" id="VMNX01000062">
    <property type="protein sequence ID" value="MPY50433.1"/>
    <property type="molecule type" value="Genomic_DNA"/>
</dbReference>
<feature type="region of interest" description="Disordered" evidence="10">
    <location>
        <begin position="983"/>
        <end position="1018"/>
    </location>
</feature>
<dbReference type="PANTHER" id="PTHR43775:SF51">
    <property type="entry name" value="INACTIVE PHENOLPHTHIOCEROL SYNTHESIS POLYKETIDE SYNTHASE TYPE I PKS1-RELATED"/>
    <property type="match status" value="1"/>
</dbReference>
<dbReference type="FunFam" id="3.40.47.10:FF:000019">
    <property type="entry name" value="Polyketide synthase type I"/>
    <property type="match status" value="1"/>
</dbReference>
<evidence type="ECO:0000256" key="8">
    <source>
        <dbReference type="ARBA" id="ARBA00023315"/>
    </source>
</evidence>
<dbReference type="InterPro" id="IPR001227">
    <property type="entry name" value="Ac_transferase_dom_sf"/>
</dbReference>
<comment type="cofactor">
    <cofactor evidence="1">
        <name>pantetheine 4'-phosphate</name>
        <dbReference type="ChEBI" id="CHEBI:47942"/>
    </cofactor>
</comment>
<proteinExistence type="predicted"/>
<keyword evidence="3" id="KW-0596">Phosphopantetheine</keyword>
<dbReference type="InterPro" id="IPR014043">
    <property type="entry name" value="Acyl_transferase_dom"/>
</dbReference>
<dbReference type="FunFam" id="3.40.366.10:FF:000002">
    <property type="entry name" value="Probable polyketide synthase 2"/>
    <property type="match status" value="1"/>
</dbReference>
<dbReference type="GO" id="GO:0033068">
    <property type="term" value="P:macrolide biosynthetic process"/>
    <property type="evidence" value="ECO:0007669"/>
    <property type="project" value="UniProtKB-ARBA"/>
</dbReference>
<comment type="caution">
    <text evidence="13">The sequence shown here is derived from an EMBL/GenBank/DDBJ whole genome shotgun (WGS) entry which is preliminary data.</text>
</comment>